<dbReference type="InterPro" id="IPR004604">
    <property type="entry name" value="DNA_recomb/repair_RecN"/>
</dbReference>
<dbReference type="Pfam" id="PF02463">
    <property type="entry name" value="SMC_N"/>
    <property type="match status" value="1"/>
</dbReference>
<dbReference type="NCBIfam" id="TIGR00634">
    <property type="entry name" value="recN"/>
    <property type="match status" value="1"/>
</dbReference>
<evidence type="ECO:0000313" key="12">
    <source>
        <dbReference type="EMBL" id="EHR37734.1"/>
    </source>
</evidence>
<dbReference type="FunFam" id="3.40.50.300:FF:000319">
    <property type="entry name" value="DNA repair protein RecN"/>
    <property type="match status" value="1"/>
</dbReference>
<dbReference type="PATRIC" id="fig|883113.3.peg.367"/>
<comment type="caution">
    <text evidence="12">The sequence shown here is derived from an EMBL/GenBank/DDBJ whole genome shotgun (WGS) entry which is preliminary data.</text>
</comment>
<dbReference type="STRING" id="883113.HMPREF9708_00363"/>
<dbReference type="eggNOG" id="COG0497">
    <property type="taxonomic scope" value="Bacteria"/>
</dbReference>
<dbReference type="GO" id="GO:0005524">
    <property type="term" value="F:ATP binding"/>
    <property type="evidence" value="ECO:0007669"/>
    <property type="project" value="UniProtKB-KW"/>
</dbReference>
<keyword evidence="7 9" id="KW-0234">DNA repair</keyword>
<comment type="similarity">
    <text evidence="2 9">Belongs to the RecN family.</text>
</comment>
<dbReference type="Gene3D" id="3.40.50.300">
    <property type="entry name" value="P-loop containing nucleotide triphosphate hydrolases"/>
    <property type="match status" value="2"/>
</dbReference>
<feature type="coiled-coil region" evidence="10">
    <location>
        <begin position="288"/>
        <end position="315"/>
    </location>
</feature>
<dbReference type="GO" id="GO:0006281">
    <property type="term" value="P:DNA repair"/>
    <property type="evidence" value="ECO:0007669"/>
    <property type="project" value="UniProtKB-KW"/>
</dbReference>
<dbReference type="SUPFAM" id="SSF52540">
    <property type="entry name" value="P-loop containing nucleoside triphosphate hydrolases"/>
    <property type="match status" value="1"/>
</dbReference>
<accession>H3NHT5</accession>
<dbReference type="AlphaFoldDB" id="H3NHT5"/>
<dbReference type="HOGENOM" id="CLU_018297_3_1_9"/>
<protein>
    <recommendedName>
        <fullName evidence="3 9">DNA repair protein RecN</fullName>
    </recommendedName>
    <alternativeName>
        <fullName evidence="8 9">Recombination protein N</fullName>
    </alternativeName>
</protein>
<proteinExistence type="inferred from homology"/>
<dbReference type="PIRSF" id="PIRSF003128">
    <property type="entry name" value="RecN"/>
    <property type="match status" value="1"/>
</dbReference>
<dbReference type="GO" id="GO:0043590">
    <property type="term" value="C:bacterial nucleoid"/>
    <property type="evidence" value="ECO:0007669"/>
    <property type="project" value="TreeGrafter"/>
</dbReference>
<evidence type="ECO:0000256" key="10">
    <source>
        <dbReference type="SAM" id="Coils"/>
    </source>
</evidence>
<evidence type="ECO:0000256" key="8">
    <source>
        <dbReference type="ARBA" id="ARBA00033408"/>
    </source>
</evidence>
<feature type="domain" description="RecF/RecN/SMC N-terminal" evidence="11">
    <location>
        <begin position="2"/>
        <end position="522"/>
    </location>
</feature>
<dbReference type="Proteomes" id="UP000006190">
    <property type="component" value="Unassembled WGS sequence"/>
</dbReference>
<comment type="function">
    <text evidence="1 9">May be involved in recombinational repair of damaged DNA.</text>
</comment>
<keyword evidence="5 9" id="KW-0227">DNA damage</keyword>
<evidence type="ECO:0000256" key="1">
    <source>
        <dbReference type="ARBA" id="ARBA00003618"/>
    </source>
</evidence>
<gene>
    <name evidence="12" type="ORF">HMPREF9708_00363</name>
</gene>
<evidence type="ECO:0000256" key="7">
    <source>
        <dbReference type="ARBA" id="ARBA00023204"/>
    </source>
</evidence>
<organism evidence="12 13">
    <name type="scientific">Facklamia languida CCUG 37842</name>
    <dbReference type="NCBI Taxonomy" id="883113"/>
    <lineage>
        <taxon>Bacteria</taxon>
        <taxon>Bacillati</taxon>
        <taxon>Bacillota</taxon>
        <taxon>Bacilli</taxon>
        <taxon>Lactobacillales</taxon>
        <taxon>Aerococcaceae</taxon>
        <taxon>Facklamia</taxon>
    </lineage>
</organism>
<dbReference type="InterPro" id="IPR003395">
    <property type="entry name" value="RecF/RecN/SMC_N"/>
</dbReference>
<dbReference type="PANTHER" id="PTHR11059:SF0">
    <property type="entry name" value="DNA REPAIR PROTEIN RECN"/>
    <property type="match status" value="1"/>
</dbReference>
<keyword evidence="13" id="KW-1185">Reference proteome</keyword>
<evidence type="ECO:0000313" key="13">
    <source>
        <dbReference type="Proteomes" id="UP000006190"/>
    </source>
</evidence>
<dbReference type="FunFam" id="3.40.50.300:FF:000356">
    <property type="entry name" value="DNA repair protein RecN"/>
    <property type="match status" value="1"/>
</dbReference>
<keyword evidence="10" id="KW-0175">Coiled coil</keyword>
<dbReference type="GO" id="GO:0006310">
    <property type="term" value="P:DNA recombination"/>
    <property type="evidence" value="ECO:0007669"/>
    <property type="project" value="InterPro"/>
</dbReference>
<keyword evidence="6" id="KW-0067">ATP-binding</keyword>
<dbReference type="CDD" id="cd03241">
    <property type="entry name" value="ABC_RecN"/>
    <property type="match status" value="2"/>
</dbReference>
<name>H3NHT5_9LACT</name>
<evidence type="ECO:0000256" key="9">
    <source>
        <dbReference type="PIRNR" id="PIRNR003128"/>
    </source>
</evidence>
<reference evidence="12 13" key="1">
    <citation type="submission" date="2012-01" db="EMBL/GenBank/DDBJ databases">
        <title>The Genome Sequence of Facklamia languida CCUG 37842.</title>
        <authorList>
            <consortium name="The Broad Institute Genome Sequencing Platform"/>
            <person name="Earl A."/>
            <person name="Ward D."/>
            <person name="Feldgarden M."/>
            <person name="Gevers D."/>
            <person name="Huys G."/>
            <person name="Young S.K."/>
            <person name="Zeng Q."/>
            <person name="Gargeya S."/>
            <person name="Fitzgerald M."/>
            <person name="Haas B."/>
            <person name="Abouelleil A."/>
            <person name="Alvarado L."/>
            <person name="Arachchi H.M."/>
            <person name="Berlin A."/>
            <person name="Chapman S.B."/>
            <person name="Gearin G."/>
            <person name="Goldberg J."/>
            <person name="Griggs A."/>
            <person name="Gujja S."/>
            <person name="Hansen M."/>
            <person name="Heiman D."/>
            <person name="Howarth C."/>
            <person name="Larimer J."/>
            <person name="Lui A."/>
            <person name="MacDonald P.J.P."/>
            <person name="McCowen C."/>
            <person name="Montmayeur A."/>
            <person name="Murphy C."/>
            <person name="Neiman D."/>
            <person name="Pearson M."/>
            <person name="Priest M."/>
            <person name="Roberts A."/>
            <person name="Saif S."/>
            <person name="Shea T."/>
            <person name="Sisk P."/>
            <person name="Stolte C."/>
            <person name="Sykes S."/>
            <person name="Wortman J."/>
            <person name="Nusbaum C."/>
            <person name="Birren B."/>
        </authorList>
    </citation>
    <scope>NUCLEOTIDE SEQUENCE [LARGE SCALE GENOMIC DNA]</scope>
    <source>
        <strain evidence="12 13">CCUG 37842</strain>
    </source>
</reference>
<sequence length="573" mass="65074">MLVSLQIENFAIIDQVTIDFQDQMTVLSGETGAGKSIIIDALSIICGGRASGDFIREGADRFNLKAMFSLDDQSKLRDQLHQIGITIEEDEEYLLIQREFQASGKNTIMLNGQLANVSMLKGIGKYLVDIHGQNDHQDLLDSSKHLDLLDHYAMSNLAVKQRAYTEAYQEYNQLRSQLLESQQDEREQAQRLSFLEFQYQELEQLALQPGEDQELLIQSKKLQHAQETHQTIQAINLLLTDQDQSVDSQLDQAVQLLHQLSTIDADYQTLARSLESLQIDLKELAGTIALSDQEVDLDEREIDDLEMRLSQIEQMKHKYAMTVEELLDYQVKISEEIYQIKHREAYLAKVQAEFVKAYDKCYDLADQLSQIRQDQANHLQVEIEHQLQELYMSNSKFEVHFTRVNVDQAIRQVMFNREFVKLEAKGLDQVEFYVQTNLGEASKRLVKVASGGELSRLMLALKTIFSRHQAAQTLVFDEIDTGVSGRVATAIALKLAQIGQGAQVLCITHLPQVAAAANHQLLISKGIKDGRTFTQVRPLTEEERTCQIARMMSGADVSQSSLDLARELIERIQ</sequence>
<dbReference type="GO" id="GO:0009432">
    <property type="term" value="P:SOS response"/>
    <property type="evidence" value="ECO:0007669"/>
    <property type="project" value="TreeGrafter"/>
</dbReference>
<dbReference type="RefSeq" id="WP_006308309.1">
    <property type="nucleotide sequence ID" value="NZ_JH601133.1"/>
</dbReference>
<keyword evidence="4" id="KW-0547">Nucleotide-binding</keyword>
<evidence type="ECO:0000259" key="11">
    <source>
        <dbReference type="Pfam" id="PF02463"/>
    </source>
</evidence>
<dbReference type="PANTHER" id="PTHR11059">
    <property type="entry name" value="DNA REPAIR PROTEIN RECN"/>
    <property type="match status" value="1"/>
</dbReference>
<evidence type="ECO:0000256" key="5">
    <source>
        <dbReference type="ARBA" id="ARBA00022763"/>
    </source>
</evidence>
<dbReference type="EMBL" id="AGEG01000003">
    <property type="protein sequence ID" value="EHR37734.1"/>
    <property type="molecule type" value="Genomic_DNA"/>
</dbReference>
<evidence type="ECO:0000256" key="6">
    <source>
        <dbReference type="ARBA" id="ARBA00022840"/>
    </source>
</evidence>
<evidence type="ECO:0000256" key="4">
    <source>
        <dbReference type="ARBA" id="ARBA00022741"/>
    </source>
</evidence>
<evidence type="ECO:0000256" key="3">
    <source>
        <dbReference type="ARBA" id="ARBA00021315"/>
    </source>
</evidence>
<dbReference type="OrthoDB" id="9806954at2"/>
<dbReference type="InterPro" id="IPR027417">
    <property type="entry name" value="P-loop_NTPase"/>
</dbReference>
<evidence type="ECO:0000256" key="2">
    <source>
        <dbReference type="ARBA" id="ARBA00009441"/>
    </source>
</evidence>